<dbReference type="InterPro" id="IPR016169">
    <property type="entry name" value="FAD-bd_PCMH_sub2"/>
</dbReference>
<dbReference type="InterPro" id="IPR016166">
    <property type="entry name" value="FAD-bd_PCMH"/>
</dbReference>
<name>A0A6H1P3X5_PRIMG</name>
<evidence type="ECO:0000256" key="1">
    <source>
        <dbReference type="ARBA" id="ARBA00022630"/>
    </source>
</evidence>
<dbReference type="PROSITE" id="PS51387">
    <property type="entry name" value="FAD_PCMH"/>
    <property type="match status" value="1"/>
</dbReference>
<protein>
    <submittedName>
        <fullName evidence="4">Xanthine dehydrogenase family protein subunit M</fullName>
    </submittedName>
</protein>
<keyword evidence="2" id="KW-0560">Oxidoreductase</keyword>
<dbReference type="InterPro" id="IPR005107">
    <property type="entry name" value="CO_DH_flav_C"/>
</dbReference>
<reference evidence="4 5" key="1">
    <citation type="submission" date="2020-04" db="EMBL/GenBank/DDBJ databases">
        <title>Genome-Wide Identification of 5-Methylcytosine Sites in Bacterial Genomes By High-Throughput Sequencing of MspJI Restriction Fragments.</title>
        <authorList>
            <person name="Wu V."/>
        </authorList>
    </citation>
    <scope>NUCLEOTIDE SEQUENCE [LARGE SCALE GENOMIC DNA]</scope>
    <source>
        <strain evidence="4 5">S2</strain>
    </source>
</reference>
<keyword evidence="1" id="KW-0285">Flavoprotein</keyword>
<sequence>MVEKITTTYRFDRLDQTLSQLNREDCTIMAGGTDVMVLHKSGRGVPLKLPKPLVFIDHLSELKRVFQNQKDLHIGACCTYSELLEHPLIPVPLKNAIKTIAAPAIRNRGTLGGNICNASPAGDTLPLLYVYNAKLLLRSVNGDRIVAISDFIQGPRRVQRFHNEIVTEIVLPSVLEEGAHVVFEKVGNRNADAIAKVGFAGYIRINDARIEDVRFAFGAVGPTMVRSIDIERKLVGKTIPLANADIAQVVAAFDMIIRPIDDQRSTATYRKTVALNLLRYFLSMKHNRINV</sequence>
<proteinExistence type="predicted"/>
<dbReference type="AlphaFoldDB" id="A0A6H1P3X5"/>
<dbReference type="Proteomes" id="UP000501868">
    <property type="component" value="Chromosome"/>
</dbReference>
<dbReference type="Pfam" id="PF00941">
    <property type="entry name" value="FAD_binding_5"/>
    <property type="match status" value="1"/>
</dbReference>
<dbReference type="GO" id="GO:0016491">
    <property type="term" value="F:oxidoreductase activity"/>
    <property type="evidence" value="ECO:0007669"/>
    <property type="project" value="UniProtKB-KW"/>
</dbReference>
<dbReference type="Pfam" id="PF03450">
    <property type="entry name" value="CO_deh_flav_C"/>
    <property type="match status" value="1"/>
</dbReference>
<dbReference type="GO" id="GO:0071949">
    <property type="term" value="F:FAD binding"/>
    <property type="evidence" value="ECO:0007669"/>
    <property type="project" value="InterPro"/>
</dbReference>
<gene>
    <name evidence="4" type="ORF">HFZ78_16620</name>
</gene>
<dbReference type="SMART" id="SM01092">
    <property type="entry name" value="CO_deh_flav_C"/>
    <property type="match status" value="1"/>
</dbReference>
<reference evidence="4 5" key="2">
    <citation type="submission" date="2020-04" db="EMBL/GenBank/DDBJ databases">
        <authorList>
            <person name="Fomenkov A."/>
            <person name="Anton B.P."/>
            <person name="Roberts R.J."/>
        </authorList>
    </citation>
    <scope>NUCLEOTIDE SEQUENCE [LARGE SCALE GENOMIC DNA]</scope>
    <source>
        <strain evidence="4 5">S2</strain>
    </source>
</reference>
<dbReference type="InterPro" id="IPR002346">
    <property type="entry name" value="Mopterin_DH_FAD-bd"/>
</dbReference>
<accession>A0A6H1P3X5</accession>
<dbReference type="PANTHER" id="PTHR42659:SF9">
    <property type="entry name" value="XANTHINE DEHYDROGENASE FAD-BINDING SUBUNIT XDHB-RELATED"/>
    <property type="match status" value="1"/>
</dbReference>
<dbReference type="EMBL" id="CP051128">
    <property type="protein sequence ID" value="QIZ08152.1"/>
    <property type="molecule type" value="Genomic_DNA"/>
</dbReference>
<dbReference type="Gene3D" id="3.30.465.10">
    <property type="match status" value="1"/>
</dbReference>
<dbReference type="SUPFAM" id="SSF56176">
    <property type="entry name" value="FAD-binding/transporter-associated domain-like"/>
    <property type="match status" value="1"/>
</dbReference>
<evidence type="ECO:0000313" key="4">
    <source>
        <dbReference type="EMBL" id="QIZ08152.1"/>
    </source>
</evidence>
<dbReference type="InterPro" id="IPR051312">
    <property type="entry name" value="Diverse_Substr_Oxidored"/>
</dbReference>
<feature type="domain" description="FAD-binding PCMH-type" evidence="3">
    <location>
        <begin position="1"/>
        <end position="176"/>
    </location>
</feature>
<evidence type="ECO:0000256" key="2">
    <source>
        <dbReference type="ARBA" id="ARBA00023002"/>
    </source>
</evidence>
<dbReference type="PANTHER" id="PTHR42659">
    <property type="entry name" value="XANTHINE DEHYDROGENASE SUBUNIT C-RELATED"/>
    <property type="match status" value="1"/>
</dbReference>
<evidence type="ECO:0000313" key="5">
    <source>
        <dbReference type="Proteomes" id="UP000501868"/>
    </source>
</evidence>
<dbReference type="InterPro" id="IPR036318">
    <property type="entry name" value="FAD-bd_PCMH-like_sf"/>
</dbReference>
<dbReference type="InterPro" id="IPR036683">
    <property type="entry name" value="CO_DH_flav_C_dom_sf"/>
</dbReference>
<dbReference type="SUPFAM" id="SSF55447">
    <property type="entry name" value="CO dehydrogenase flavoprotein C-terminal domain-like"/>
    <property type="match status" value="1"/>
</dbReference>
<evidence type="ECO:0000259" key="3">
    <source>
        <dbReference type="PROSITE" id="PS51387"/>
    </source>
</evidence>
<dbReference type="Gene3D" id="3.30.390.50">
    <property type="entry name" value="CO dehydrogenase flavoprotein, C-terminal domain"/>
    <property type="match status" value="1"/>
</dbReference>
<organism evidence="4 5">
    <name type="scientific">Priestia megaterium</name>
    <name type="common">Bacillus megaterium</name>
    <dbReference type="NCBI Taxonomy" id="1404"/>
    <lineage>
        <taxon>Bacteria</taxon>
        <taxon>Bacillati</taxon>
        <taxon>Bacillota</taxon>
        <taxon>Bacilli</taxon>
        <taxon>Bacillales</taxon>
        <taxon>Bacillaceae</taxon>
        <taxon>Priestia</taxon>
    </lineage>
</organism>